<protein>
    <submittedName>
        <fullName evidence="6">Unannotated protein</fullName>
    </submittedName>
</protein>
<dbReference type="InterPro" id="IPR029061">
    <property type="entry name" value="THDP-binding"/>
</dbReference>
<dbReference type="Gene3D" id="3.40.50.970">
    <property type="match status" value="1"/>
</dbReference>
<evidence type="ECO:0000259" key="4">
    <source>
        <dbReference type="SMART" id="SM00861"/>
    </source>
</evidence>
<reference evidence="6" key="1">
    <citation type="submission" date="2020-05" db="EMBL/GenBank/DDBJ databases">
        <authorList>
            <person name="Chiriac C."/>
            <person name="Salcher M."/>
            <person name="Ghai R."/>
            <person name="Kavagutti S V."/>
        </authorList>
    </citation>
    <scope>NUCLEOTIDE SEQUENCE</scope>
</reference>
<gene>
    <name evidence="5" type="ORF">UFOPK2837_00086</name>
    <name evidence="6" type="ORF">UFOPK4319_00269</name>
</gene>
<dbReference type="Pfam" id="PF02779">
    <property type="entry name" value="Transket_pyr"/>
    <property type="match status" value="1"/>
</dbReference>
<dbReference type="EMBL" id="CAEZZF010000002">
    <property type="protein sequence ID" value="CAB4742468.1"/>
    <property type="molecule type" value="Genomic_DNA"/>
</dbReference>
<dbReference type="EMBL" id="CAFBQN010000009">
    <property type="protein sequence ID" value="CAB5053842.1"/>
    <property type="molecule type" value="Genomic_DNA"/>
</dbReference>
<dbReference type="SUPFAM" id="SSF52518">
    <property type="entry name" value="Thiamin diphosphate-binding fold (THDP-binding)"/>
    <property type="match status" value="1"/>
</dbReference>
<dbReference type="GO" id="GO:0016491">
    <property type="term" value="F:oxidoreductase activity"/>
    <property type="evidence" value="ECO:0007669"/>
    <property type="project" value="UniProtKB-KW"/>
</dbReference>
<dbReference type="SMART" id="SM00861">
    <property type="entry name" value="Transket_pyr"/>
    <property type="match status" value="1"/>
</dbReference>
<dbReference type="Pfam" id="PF02780">
    <property type="entry name" value="Transketolase_C"/>
    <property type="match status" value="1"/>
</dbReference>
<accession>A0A6J7TL26</accession>
<dbReference type="InterPro" id="IPR033248">
    <property type="entry name" value="Transketolase_C"/>
</dbReference>
<dbReference type="Gene3D" id="3.40.50.920">
    <property type="match status" value="1"/>
</dbReference>
<evidence type="ECO:0000256" key="1">
    <source>
        <dbReference type="ARBA" id="ARBA00001964"/>
    </source>
</evidence>
<keyword evidence="2" id="KW-0560">Oxidoreductase</keyword>
<dbReference type="InterPro" id="IPR009014">
    <property type="entry name" value="Transketo_C/PFOR_II"/>
</dbReference>
<organism evidence="6">
    <name type="scientific">freshwater metagenome</name>
    <dbReference type="NCBI Taxonomy" id="449393"/>
    <lineage>
        <taxon>unclassified sequences</taxon>
        <taxon>metagenomes</taxon>
        <taxon>ecological metagenomes</taxon>
    </lineage>
</organism>
<evidence type="ECO:0000256" key="3">
    <source>
        <dbReference type="ARBA" id="ARBA00023052"/>
    </source>
</evidence>
<evidence type="ECO:0000313" key="5">
    <source>
        <dbReference type="EMBL" id="CAB4742468.1"/>
    </source>
</evidence>
<dbReference type="SUPFAM" id="SSF52922">
    <property type="entry name" value="TK C-terminal domain-like"/>
    <property type="match status" value="1"/>
</dbReference>
<dbReference type="PANTHER" id="PTHR43257">
    <property type="entry name" value="PYRUVATE DEHYDROGENASE E1 COMPONENT BETA SUBUNIT"/>
    <property type="match status" value="1"/>
</dbReference>
<evidence type="ECO:0000256" key="2">
    <source>
        <dbReference type="ARBA" id="ARBA00023002"/>
    </source>
</evidence>
<dbReference type="AlphaFoldDB" id="A0A6J7TL26"/>
<proteinExistence type="predicted"/>
<evidence type="ECO:0000313" key="6">
    <source>
        <dbReference type="EMBL" id="CAB5053842.1"/>
    </source>
</evidence>
<keyword evidence="3" id="KW-0786">Thiamine pyrophosphate</keyword>
<dbReference type="InterPro" id="IPR005475">
    <property type="entry name" value="Transketolase-like_Pyr-bd"/>
</dbReference>
<name>A0A6J7TL26_9ZZZZ</name>
<feature type="domain" description="Transketolase-like pyrimidine-binding" evidence="4">
    <location>
        <begin position="6"/>
        <end position="179"/>
    </location>
</feature>
<sequence>MTSKRLTLREAVVEAIDLEMAIDPTVVMLGQDIGEFGGPLQSTEGLWERYGDSRIIETPVAEQGVVALGIGMSLNGLRPIIDLMFADFLPLVANELLQLSANLDYMSNGKARAPFVLRTRGGDGPYRAHPQNMEALLSNVPGLCVVTPGSPAAAKGLMVAAMRSDNPVVYIEPIFLYQGPKEEVRSEQYVIELGKAALPRVGNDVTLVCYGRTVRLMQLAAAKLEKQGIDCEIVDLQTVTPFDRDAVIKSAQKTRRLVVAHDAWMNCGVGAEIVATVVGEVDLIARPIRLAGPDVPTAYATALRDNSRPTVENVVDAVTRMLVKK</sequence>
<dbReference type="PANTHER" id="PTHR43257:SF2">
    <property type="entry name" value="PYRUVATE DEHYDROGENASE E1 COMPONENT SUBUNIT BETA"/>
    <property type="match status" value="1"/>
</dbReference>
<comment type="cofactor">
    <cofactor evidence="1">
        <name>thiamine diphosphate</name>
        <dbReference type="ChEBI" id="CHEBI:58937"/>
    </cofactor>
</comment>